<dbReference type="GO" id="GO:0043041">
    <property type="term" value="P:amino acid activation for nonribosomal peptide biosynthetic process"/>
    <property type="evidence" value="ECO:0007669"/>
    <property type="project" value="TreeGrafter"/>
</dbReference>
<dbReference type="SMART" id="SM00824">
    <property type="entry name" value="PKS_TE"/>
    <property type="match status" value="1"/>
</dbReference>
<keyword evidence="4" id="KW-0677">Repeat</keyword>
<dbReference type="Pfam" id="PF00975">
    <property type="entry name" value="Thioesterase"/>
    <property type="match status" value="1"/>
</dbReference>
<protein>
    <submittedName>
        <fullName evidence="6">Amino acid adenylation domain-containing protein</fullName>
    </submittedName>
</protein>
<evidence type="ECO:0000256" key="3">
    <source>
        <dbReference type="ARBA" id="ARBA00022553"/>
    </source>
</evidence>
<dbReference type="Gene3D" id="3.30.300.30">
    <property type="match status" value="3"/>
</dbReference>
<evidence type="ECO:0000256" key="1">
    <source>
        <dbReference type="ARBA" id="ARBA00001957"/>
    </source>
</evidence>
<dbReference type="PANTHER" id="PTHR45527">
    <property type="entry name" value="NONRIBOSOMAL PEPTIDE SYNTHETASE"/>
    <property type="match status" value="1"/>
</dbReference>
<dbReference type="InterPro" id="IPR025110">
    <property type="entry name" value="AMP-bd_C"/>
</dbReference>
<dbReference type="SUPFAM" id="SSF53335">
    <property type="entry name" value="S-adenosyl-L-methionine-dependent methyltransferases"/>
    <property type="match status" value="1"/>
</dbReference>
<dbReference type="InterPro" id="IPR023213">
    <property type="entry name" value="CAT-like_dom_sf"/>
</dbReference>
<dbReference type="InterPro" id="IPR009081">
    <property type="entry name" value="PP-bd_ACP"/>
</dbReference>
<dbReference type="InterPro" id="IPR020806">
    <property type="entry name" value="PKS_PP-bd"/>
</dbReference>
<feature type="domain" description="Carrier" evidence="5">
    <location>
        <begin position="951"/>
        <end position="1026"/>
    </location>
</feature>
<dbReference type="Pfam" id="PF13193">
    <property type="entry name" value="AMP-binding_C"/>
    <property type="match status" value="1"/>
</dbReference>
<comment type="cofactor">
    <cofactor evidence="1">
        <name>pantetheine 4'-phosphate</name>
        <dbReference type="ChEBI" id="CHEBI:47942"/>
    </cofactor>
</comment>
<evidence type="ECO:0000259" key="5">
    <source>
        <dbReference type="PROSITE" id="PS50075"/>
    </source>
</evidence>
<evidence type="ECO:0000256" key="2">
    <source>
        <dbReference type="ARBA" id="ARBA00022450"/>
    </source>
</evidence>
<dbReference type="InterPro" id="IPR020802">
    <property type="entry name" value="TesA-like"/>
</dbReference>
<evidence type="ECO:0000313" key="6">
    <source>
        <dbReference type="EMBL" id="VFJ46172.1"/>
    </source>
</evidence>
<dbReference type="FunFam" id="1.10.1200.10:FF:000016">
    <property type="entry name" value="Non-ribosomal peptide synthase"/>
    <property type="match status" value="1"/>
</dbReference>
<dbReference type="InterPro" id="IPR001242">
    <property type="entry name" value="Condensation_dom"/>
</dbReference>
<evidence type="ECO:0000256" key="4">
    <source>
        <dbReference type="ARBA" id="ARBA00022737"/>
    </source>
</evidence>
<dbReference type="PROSITE" id="PS50075">
    <property type="entry name" value="CARRIER"/>
    <property type="match status" value="2"/>
</dbReference>
<dbReference type="Pfam" id="PF00668">
    <property type="entry name" value="Condensation"/>
    <property type="match status" value="1"/>
</dbReference>
<dbReference type="SUPFAM" id="SSF53474">
    <property type="entry name" value="alpha/beta-Hydrolases"/>
    <property type="match status" value="1"/>
</dbReference>
<dbReference type="EMBL" id="CAADEX010000012">
    <property type="protein sequence ID" value="VFJ46172.1"/>
    <property type="molecule type" value="Genomic_DNA"/>
</dbReference>
<dbReference type="Gene3D" id="3.40.50.980">
    <property type="match status" value="4"/>
</dbReference>
<organism evidence="6">
    <name type="scientific">Candidatus Kentrum sp. DK</name>
    <dbReference type="NCBI Taxonomy" id="2126562"/>
    <lineage>
        <taxon>Bacteria</taxon>
        <taxon>Pseudomonadati</taxon>
        <taxon>Pseudomonadota</taxon>
        <taxon>Gammaproteobacteria</taxon>
        <taxon>Candidatus Kentrum</taxon>
    </lineage>
</organism>
<dbReference type="InterPro" id="IPR006162">
    <property type="entry name" value="Ppantetheine_attach_site"/>
</dbReference>
<dbReference type="PROSITE" id="PS00012">
    <property type="entry name" value="PHOSPHOPANTETHEINE"/>
    <property type="match status" value="1"/>
</dbReference>
<dbReference type="PROSITE" id="PS00455">
    <property type="entry name" value="AMP_BINDING"/>
    <property type="match status" value="2"/>
</dbReference>
<dbReference type="InterPro" id="IPR000873">
    <property type="entry name" value="AMP-dep_synth/lig_dom"/>
</dbReference>
<dbReference type="Gene3D" id="2.30.38.10">
    <property type="entry name" value="Luciferase, Domain 3"/>
    <property type="match status" value="2"/>
</dbReference>
<dbReference type="GO" id="GO:0009403">
    <property type="term" value="P:toxin biosynthetic process"/>
    <property type="evidence" value="ECO:0007669"/>
    <property type="project" value="UniProtKB-ARBA"/>
</dbReference>
<dbReference type="SUPFAM" id="SSF47336">
    <property type="entry name" value="ACP-like"/>
    <property type="match status" value="2"/>
</dbReference>
<dbReference type="NCBIfam" id="TIGR01733">
    <property type="entry name" value="AA-adenyl-dom"/>
    <property type="match status" value="2"/>
</dbReference>
<dbReference type="SUPFAM" id="SSF52777">
    <property type="entry name" value="CoA-dependent acyltransferases"/>
    <property type="match status" value="2"/>
</dbReference>
<dbReference type="Pfam" id="PF08242">
    <property type="entry name" value="Methyltransf_12"/>
    <property type="match status" value="1"/>
</dbReference>
<dbReference type="FunFam" id="3.40.50.980:FF:000001">
    <property type="entry name" value="Non-ribosomal peptide synthetase"/>
    <property type="match status" value="2"/>
</dbReference>
<dbReference type="FunFam" id="2.30.38.10:FF:000001">
    <property type="entry name" value="Non-ribosomal peptide synthetase PvdI"/>
    <property type="match status" value="2"/>
</dbReference>
<dbReference type="PANTHER" id="PTHR45527:SF1">
    <property type="entry name" value="FATTY ACID SYNTHASE"/>
    <property type="match status" value="1"/>
</dbReference>
<dbReference type="NCBIfam" id="NF003417">
    <property type="entry name" value="PRK04813.1"/>
    <property type="match status" value="3"/>
</dbReference>
<dbReference type="InterPro" id="IPR010071">
    <property type="entry name" value="AA_adenyl_dom"/>
</dbReference>
<dbReference type="GO" id="GO:0003824">
    <property type="term" value="F:catalytic activity"/>
    <property type="evidence" value="ECO:0007669"/>
    <property type="project" value="InterPro"/>
</dbReference>
<dbReference type="Gene3D" id="3.40.50.1820">
    <property type="entry name" value="alpha/beta hydrolase"/>
    <property type="match status" value="1"/>
</dbReference>
<dbReference type="InterPro" id="IPR029063">
    <property type="entry name" value="SAM-dependent_MTases_sf"/>
</dbReference>
<reference evidence="6" key="1">
    <citation type="submission" date="2019-02" db="EMBL/GenBank/DDBJ databases">
        <authorList>
            <person name="Gruber-Vodicka R. H."/>
            <person name="Seah K. B. B."/>
        </authorList>
    </citation>
    <scope>NUCLEOTIDE SEQUENCE</scope>
    <source>
        <strain evidence="6">BECK_DK47</strain>
    </source>
</reference>
<accession>A0A450S3F4</accession>
<dbReference type="InterPro" id="IPR001031">
    <property type="entry name" value="Thioesterase"/>
</dbReference>
<dbReference type="InterPro" id="IPR013217">
    <property type="entry name" value="Methyltransf_12"/>
</dbReference>
<dbReference type="GO" id="GO:0072330">
    <property type="term" value="P:monocarboxylic acid biosynthetic process"/>
    <property type="evidence" value="ECO:0007669"/>
    <property type="project" value="UniProtKB-ARBA"/>
</dbReference>
<dbReference type="Gene3D" id="1.10.1200.10">
    <property type="entry name" value="ACP-like"/>
    <property type="match status" value="2"/>
</dbReference>
<sequence length="2373" mass="265179">MSSISSDQCVHEIFEEQVAKIPDAIAVVFPLSISGQEEEVSYGELNARANRLAHRLRKLGVGPEVLVGLFMERSMEMVVGLLAILKACGAYVPLDPDYPAERLAFMAEDADLKVLLCHGATRDRLPECAARILDVDGEAAVIAVESPDNPERVAAPDNLAYVIYTSGSTGKPKGVMVEHGMIANHILSIIDLYGLKDNDRVLQFASLSFDASLNQIFGPLLAGAAIVSRGAEIWTPEECLRNIVRHGVTVVHVTPLYGQQLLGIAIDHEEDLNASDFRLLNCGGEALPPATVGLWLKTSLYNGRLLNTYGPTEATVTATAFDVPTDWPEDTVSIPIGKPLPDRTVYILDPRMRPVPVGVDGELHIGGAGVARGYLNRPNLTAERFIPDPFSDNPGARLYRTGDLCRWLSDGNIEFLGRIDTQVKIRGFRVELGEIEAVIGRHPAIREVVVNLSEVDNDKQLTAYVICHSKLTLSNRTREANLPNDSISQLEHIYDDAYSQSDSVDDPTFNIGGWKDSYTGQLIPEEDIREWIQATVTRILAYRPKHVLEIGCGTGLLLFRLVPHCSRYCGADISSEGLRYIARKMKEVPEAVFWPPVSLYHQPAHDFTHIEAESFDTIIINSVISHFPNVEYLVAVLEKAVSLVSPDGVIFVGDVTNLLLREAMQASVQLYKSSPFLLRGHLHRRIRQHIVQEEKLFVDPRFFIALKQHLPGIGHVSIQLRRGTRHNEMTQFRYDAIIHVGSKSPTSEPFLELDWRKDQLDLDSVRDYLIDEQPGTLIVKYIPNVRIRTELMLLELITNEEGLATVAEIREILSTLPPTKEPDPEAFWRLADSLPYEVCLTPGFKEKGCYHAIFQRLDGSQSRPPKMIPIVEDTGDTESWSVYANNPQQWKIIRELAPKLRSFLRESLPNYMVPATFVVLSSFPLTPNGKVDRRALSASHPQRCLETTFVAPRTPTEEKLANIWADALGIEQIGIHDDFFELGGHSLKATQVISRIRQVFSRELSLRDLFESPTIAQLRDLVKSTDHKKQLPPITPVDRNISLPLSFAQQRLWFMNQLEGKDAIAYHDSWALLLEGTLRPNALERSLREIIQRHEILRTTFPTSDGNPTQVIHPLSKIDFELTRVDLRGLSHREQEQEERRLVRVEVQRFFDLVRGPLFRTMLISKSPDAHVLLITLHHIIFDGWSQAIFIKELSECYGAFSQDRLPSLLPLTIQYVDFSNWQRQWLSRERLQEQIDYWKQQLVGTPTLLMLSTDFPRPSAQRFHGASCPIRISAELTGQLQFLGDRTGTTLFMVLLSGFAIMLARYSRQTDIVIGVPIANRTHPRTESLIGFFVNTLVLRLDLSGEPSFEALLQQARRVALGAYEHQDLPFEQLVEEINPSRSLSHSPLFQVVLQLQDAPLSDSRLSELRISQLDLKSVNAKSDLALILEKTDQGIVGKLEYNTDLFKPSSMERFAAHFNNLLNAVVQDPSKPIHEFPLLTEVERKRILVDWNASEVSYPADQCVHEIFEEQVAKAPDAIAVVFPLSISGQEEKVSYGELNARANRLAHRLRKLGVGPEVLVGLFVERSVEMVVDFLAILKAGGAYVPLDPEYPQKRLAFMAEDADLGVLLCHGATRERLPECTARILDLDAEVAVIAGECSDNPARLVGPDNLAYVIYTSGSTGKPKGVMVEHGMIANHILSIIDLYGLKDNDRVLQFASLSFDASLNQILGPLLAGAAIVSRGAEIWTPEECLRNIVRHGVTVVHVTPLYGQQLLGIAIDHEEDLNASDFRLLNCGGEALPPATVGLWLKTSLYNGRLLNTYGPTEATVTATAFDVPTDWPEDTVSIPIGKPLPDRTVYILDPRMRPVPVGVDGELHIGGAGVARGYLNRPNLTAERFIPDPFSDNPGARLYRTGDLCRWLSDGNIEFLGRIDTQVKIRGFRVELGEVENALLTYPGIREAVVDARGEGMDKRLAAWVVVSDVADQPVSRDALRAHLRRMLPDWMVPSVFVFVNALSMTPSGKVDRQALPNPDAGEFGAGTAYVAPRGPAEDALCGIFVEVLGIKRVGVHDDFFELGGHSLLATRVVYLVRKRLGVELPLRALFEYSDPAGLARVVCEQKEWQPTILLPLKARGSKPPLFCIHPVGGGAFCYRELADCLPQDQPVYGIQAVGFEGKMDPLTNIDAMATRYVEQIMTVWPEGPCNLYGWSFGGVVSFEMARLLQMADREVKLLVLTDTFHPSCLEDRGKPKDVEIIAHLLAEAGEMEQILSNEIEGMAPDERLTFLRQWLMVGSNLAGFGDLDRFVRIYRTNLLAISTYRPSTWGGKMIFLSAQERPRTDDEPADIIWRRFARRIEHHVVPGNHFTMHRQPNVRRIAEILENALTSTHHTN</sequence>
<feature type="domain" description="Carrier" evidence="5">
    <location>
        <begin position="2028"/>
        <end position="2103"/>
    </location>
</feature>
<dbReference type="CDD" id="cd02440">
    <property type="entry name" value="AdoMet_MTases"/>
    <property type="match status" value="1"/>
</dbReference>
<dbReference type="FunFam" id="1.10.1200.10:FF:000005">
    <property type="entry name" value="Nonribosomal peptide synthetase 1"/>
    <property type="match status" value="1"/>
</dbReference>
<dbReference type="CDD" id="cd19531">
    <property type="entry name" value="LCL_NRPS-like"/>
    <property type="match status" value="1"/>
</dbReference>
<dbReference type="Gene3D" id="3.30.559.10">
    <property type="entry name" value="Chloramphenicol acetyltransferase-like domain"/>
    <property type="match status" value="1"/>
</dbReference>
<dbReference type="GO" id="GO:0031177">
    <property type="term" value="F:phosphopantetheine binding"/>
    <property type="evidence" value="ECO:0007669"/>
    <property type="project" value="InterPro"/>
</dbReference>
<dbReference type="Gene3D" id="3.40.50.150">
    <property type="entry name" value="Vaccinia Virus protein VP39"/>
    <property type="match status" value="1"/>
</dbReference>
<dbReference type="FunFam" id="3.30.559.30:FF:000001">
    <property type="entry name" value="Non-ribosomal peptide synthetase"/>
    <property type="match status" value="1"/>
</dbReference>
<dbReference type="InterPro" id="IPR020845">
    <property type="entry name" value="AMP-binding_CS"/>
</dbReference>
<gene>
    <name evidence="6" type="ORF">BECKDK2373B_GA0170837_101254</name>
</gene>
<dbReference type="GO" id="GO:0005829">
    <property type="term" value="C:cytosol"/>
    <property type="evidence" value="ECO:0007669"/>
    <property type="project" value="TreeGrafter"/>
</dbReference>
<dbReference type="CDD" id="cd05930">
    <property type="entry name" value="A_NRPS"/>
    <property type="match status" value="2"/>
</dbReference>
<dbReference type="Pfam" id="PF00550">
    <property type="entry name" value="PP-binding"/>
    <property type="match status" value="2"/>
</dbReference>
<dbReference type="SUPFAM" id="SSF56801">
    <property type="entry name" value="Acetyl-CoA synthetase-like"/>
    <property type="match status" value="2"/>
</dbReference>
<dbReference type="SMART" id="SM00823">
    <property type="entry name" value="PKS_PP"/>
    <property type="match status" value="2"/>
</dbReference>
<proteinExistence type="predicted"/>
<dbReference type="FunFam" id="3.40.50.12780:FF:000012">
    <property type="entry name" value="Non-ribosomal peptide synthetase"/>
    <property type="match status" value="2"/>
</dbReference>
<dbReference type="InterPro" id="IPR029058">
    <property type="entry name" value="AB_hydrolase_fold"/>
</dbReference>
<name>A0A450S3F4_9GAMM</name>
<dbReference type="Pfam" id="PF00501">
    <property type="entry name" value="AMP-binding"/>
    <property type="match status" value="2"/>
</dbReference>
<dbReference type="FunFam" id="3.30.300.30:FF:000015">
    <property type="entry name" value="Nonribosomal peptide synthase SidD"/>
    <property type="match status" value="1"/>
</dbReference>
<dbReference type="Gene3D" id="3.30.559.30">
    <property type="entry name" value="Nonribosomal peptide synthetase, condensation domain"/>
    <property type="match status" value="1"/>
</dbReference>
<keyword evidence="2" id="KW-0596">Phosphopantetheine</keyword>
<dbReference type="InterPro" id="IPR036736">
    <property type="entry name" value="ACP-like_sf"/>
</dbReference>
<keyword evidence="3" id="KW-0597">Phosphoprotein</keyword>
<dbReference type="InterPro" id="IPR045851">
    <property type="entry name" value="AMP-bd_C_sf"/>
</dbReference>